<dbReference type="OrthoDB" id="9761464at2"/>
<dbReference type="GO" id="GO:0043934">
    <property type="term" value="P:sporulation"/>
    <property type="evidence" value="ECO:0007669"/>
    <property type="project" value="InterPro"/>
</dbReference>
<evidence type="ECO:0000313" key="4">
    <source>
        <dbReference type="EMBL" id="AYC29381.1"/>
    </source>
</evidence>
<accession>A0A385YSB0</accession>
<feature type="domain" description="Stage IV sporulation protein A middle" evidence="2">
    <location>
        <begin position="239"/>
        <end position="415"/>
    </location>
</feature>
<proteinExistence type="predicted"/>
<reference evidence="5" key="1">
    <citation type="submission" date="2018-09" db="EMBL/GenBank/DDBJ databases">
        <authorList>
            <person name="Zhu H."/>
        </authorList>
    </citation>
    <scope>NUCLEOTIDE SEQUENCE [LARGE SCALE GENOMIC DNA]</scope>
    <source>
        <strain evidence="5">K2R23-3</strain>
    </source>
</reference>
<dbReference type="CDD" id="cd00882">
    <property type="entry name" value="Ras_like_GTPase"/>
    <property type="match status" value="1"/>
</dbReference>
<dbReference type="InterPro" id="IPR046841">
    <property type="entry name" value="SpoIVA_middle"/>
</dbReference>
<dbReference type="EMBL" id="CP032418">
    <property type="protein sequence ID" value="AYC29381.1"/>
    <property type="molecule type" value="Genomic_DNA"/>
</dbReference>
<dbReference type="AlphaFoldDB" id="A0A385YSB0"/>
<organism evidence="4 5">
    <name type="scientific">Paenisporosarcina cavernae</name>
    <dbReference type="NCBI Taxonomy" id="2320858"/>
    <lineage>
        <taxon>Bacteria</taxon>
        <taxon>Bacillati</taxon>
        <taxon>Bacillota</taxon>
        <taxon>Bacilli</taxon>
        <taxon>Bacillales</taxon>
        <taxon>Caryophanaceae</taxon>
        <taxon>Paenisporosarcina</taxon>
    </lineage>
</organism>
<name>A0A385YSB0_9BACL</name>
<evidence type="ECO:0000259" key="2">
    <source>
        <dbReference type="Pfam" id="PF20438"/>
    </source>
</evidence>
<evidence type="ECO:0000313" key="5">
    <source>
        <dbReference type="Proteomes" id="UP000265725"/>
    </source>
</evidence>
<feature type="domain" description="Sporulation stage IV protein A C-terminal" evidence="3">
    <location>
        <begin position="417"/>
        <end position="491"/>
    </location>
</feature>
<dbReference type="NCBIfam" id="TIGR02836">
    <property type="entry name" value="spore_IV_A"/>
    <property type="match status" value="1"/>
</dbReference>
<evidence type="ECO:0000259" key="3">
    <source>
        <dbReference type="Pfam" id="PF20439"/>
    </source>
</evidence>
<dbReference type="InterPro" id="IPR046842">
    <property type="entry name" value="SpoIVA_ATPase"/>
</dbReference>
<dbReference type="RefSeq" id="WP_119883121.1">
    <property type="nucleotide sequence ID" value="NZ_CP032418.1"/>
</dbReference>
<sequence>MDSVYSQLAERTNGDMYIGVVGPVRVGKSTFVKQLMEKVVIPNLQTEDDRRRAIDELPQSSAGPAIMTAEPKFVPAQGTRVHLAESSISFQVRFVDCVGYLIEGVKGHEDENGPRYVQTPWDSQPIPFEKAARIGTDKVIRDHSTLGIFVTTDGTVNGITRHQLQPVEDEMIATLQSIGKPFVVVLNSENPYHADTLALAEEMRASYNVPVIPTSVKDMSEGMLQDILKECLFEFPVFDVEMNTPDWIDILDDSHPMKHSLSDAIQESINQVQKIRDVQRIAEALMHYDFIEQAELMEILPGKGIASLQLTIEESYYQHVCDSYLDHSIETKKDWLLFLQESSKRKRQFDSFSQALEDAKTKGYGVTIPKKEDFDPSMPELVKQNQFFGVKMKAKAATYHVIRIDLDAEFSPLIGSEFHSKQLLTELQNAYQNDREELWETSLFGTPLHKMLTESMKFKVDSISSLSKRRMRETIERMTNDGERGMIAFIL</sequence>
<gene>
    <name evidence="4" type="primary">spoIVA</name>
    <name evidence="4" type="ORF">D3873_05595</name>
</gene>
<dbReference type="GO" id="GO:0005524">
    <property type="term" value="F:ATP binding"/>
    <property type="evidence" value="ECO:0007669"/>
    <property type="project" value="InterPro"/>
</dbReference>
<protein>
    <submittedName>
        <fullName evidence="4">Stage IV sporulation protein A</fullName>
    </submittedName>
</protein>
<evidence type="ECO:0000259" key="1">
    <source>
        <dbReference type="Pfam" id="PF09547"/>
    </source>
</evidence>
<dbReference type="SUPFAM" id="SSF52540">
    <property type="entry name" value="P-loop containing nucleoside triphosphate hydrolases"/>
    <property type="match status" value="1"/>
</dbReference>
<dbReference type="Proteomes" id="UP000265725">
    <property type="component" value="Chromosome"/>
</dbReference>
<keyword evidence="5" id="KW-1185">Reference proteome</keyword>
<feature type="domain" description="Stage IV sporulation protein A ATPase" evidence="1">
    <location>
        <begin position="3"/>
        <end position="236"/>
    </location>
</feature>
<dbReference type="InterPro" id="IPR046840">
    <property type="entry name" value="SpoIVA_C"/>
</dbReference>
<dbReference type="Pfam" id="PF20438">
    <property type="entry name" value="SpoIVA_middle"/>
    <property type="match status" value="1"/>
</dbReference>
<dbReference type="InterPro" id="IPR014201">
    <property type="entry name" value="Spore_IV_A"/>
</dbReference>
<dbReference type="KEGG" id="paek:D3873_05595"/>
<dbReference type="Gene3D" id="3.40.50.300">
    <property type="entry name" value="P-loop containing nucleotide triphosphate hydrolases"/>
    <property type="match status" value="1"/>
</dbReference>
<dbReference type="GO" id="GO:0016887">
    <property type="term" value="F:ATP hydrolysis activity"/>
    <property type="evidence" value="ECO:0007669"/>
    <property type="project" value="InterPro"/>
</dbReference>
<dbReference type="Pfam" id="PF09547">
    <property type="entry name" value="SpoIVA_ATPase"/>
    <property type="match status" value="1"/>
</dbReference>
<dbReference type="Pfam" id="PF20439">
    <property type="entry name" value="SpoIVA_C"/>
    <property type="match status" value="1"/>
</dbReference>
<dbReference type="InterPro" id="IPR027417">
    <property type="entry name" value="P-loop_NTPase"/>
</dbReference>